<keyword evidence="4" id="KW-1185">Reference proteome</keyword>
<feature type="domain" description="HTH merR-type" evidence="2">
    <location>
        <begin position="8"/>
        <end position="76"/>
    </location>
</feature>
<dbReference type="InterPro" id="IPR047057">
    <property type="entry name" value="MerR_fam"/>
</dbReference>
<dbReference type="GO" id="GO:0003677">
    <property type="term" value="F:DNA binding"/>
    <property type="evidence" value="ECO:0007669"/>
    <property type="project" value="UniProtKB-KW"/>
</dbReference>
<dbReference type="eggNOG" id="COG0789">
    <property type="taxonomic scope" value="Bacteria"/>
</dbReference>
<dbReference type="OrthoDB" id="3830374at2"/>
<evidence type="ECO:0000313" key="4">
    <source>
        <dbReference type="Proteomes" id="UP000008229"/>
    </source>
</evidence>
<accession>D3FA68</accession>
<dbReference type="PROSITE" id="PS50937">
    <property type="entry name" value="HTH_MERR_2"/>
    <property type="match status" value="1"/>
</dbReference>
<reference evidence="4" key="2">
    <citation type="submission" date="2010-01" db="EMBL/GenBank/DDBJ databases">
        <title>The complete genome of Conexibacter woesei DSM 14684.</title>
        <authorList>
            <consortium name="US DOE Joint Genome Institute (JGI-PGF)"/>
            <person name="Lucas S."/>
            <person name="Copeland A."/>
            <person name="Lapidus A."/>
            <person name="Glavina del Rio T."/>
            <person name="Dalin E."/>
            <person name="Tice H."/>
            <person name="Bruce D."/>
            <person name="Goodwin L."/>
            <person name="Pitluck S."/>
            <person name="Kyrpides N."/>
            <person name="Mavromatis K."/>
            <person name="Ivanova N."/>
            <person name="Mikhailova N."/>
            <person name="Chertkov O."/>
            <person name="Brettin T."/>
            <person name="Detter J.C."/>
            <person name="Han C."/>
            <person name="Larimer F."/>
            <person name="Land M."/>
            <person name="Hauser L."/>
            <person name="Markowitz V."/>
            <person name="Cheng J.-F."/>
            <person name="Hugenholtz P."/>
            <person name="Woyke T."/>
            <person name="Wu D."/>
            <person name="Pukall R."/>
            <person name="Steenblock K."/>
            <person name="Schneider S."/>
            <person name="Klenk H.-P."/>
            <person name="Eisen J.A."/>
        </authorList>
    </citation>
    <scope>NUCLEOTIDE SEQUENCE [LARGE SCALE GENOMIC DNA]</scope>
    <source>
        <strain evidence="4">DSM 14684 / CIP 108061 / JCM 11494 / NBRC 100937 / ID131577</strain>
    </source>
</reference>
<dbReference type="KEGG" id="cwo:Cwoe_4750"/>
<dbReference type="EMBL" id="CP001854">
    <property type="protein sequence ID" value="ADB53163.1"/>
    <property type="molecule type" value="Genomic_DNA"/>
</dbReference>
<dbReference type="Gene3D" id="1.10.1660.10">
    <property type="match status" value="1"/>
</dbReference>
<dbReference type="SUPFAM" id="SSF46955">
    <property type="entry name" value="Putative DNA-binding domain"/>
    <property type="match status" value="1"/>
</dbReference>
<dbReference type="AlphaFoldDB" id="D3FA68"/>
<dbReference type="RefSeq" id="WP_012936214.1">
    <property type="nucleotide sequence ID" value="NC_013739.1"/>
</dbReference>
<organism evidence="3 4">
    <name type="scientific">Conexibacter woesei (strain DSM 14684 / CCUG 47730 / CIP 108061 / JCM 11494 / NBRC 100937 / ID131577)</name>
    <dbReference type="NCBI Taxonomy" id="469383"/>
    <lineage>
        <taxon>Bacteria</taxon>
        <taxon>Bacillati</taxon>
        <taxon>Actinomycetota</taxon>
        <taxon>Thermoleophilia</taxon>
        <taxon>Solirubrobacterales</taxon>
        <taxon>Conexibacteraceae</taxon>
        <taxon>Conexibacter</taxon>
    </lineage>
</organism>
<keyword evidence="1" id="KW-0238">DNA-binding</keyword>
<dbReference type="HOGENOM" id="CLU_053144_2_0_11"/>
<dbReference type="PANTHER" id="PTHR30204">
    <property type="entry name" value="REDOX-CYCLING DRUG-SENSING TRANSCRIPTIONAL ACTIVATOR SOXR"/>
    <property type="match status" value="1"/>
</dbReference>
<dbReference type="Pfam" id="PF13411">
    <property type="entry name" value="MerR_1"/>
    <property type="match status" value="1"/>
</dbReference>
<evidence type="ECO:0000259" key="2">
    <source>
        <dbReference type="PROSITE" id="PS50937"/>
    </source>
</evidence>
<evidence type="ECO:0000313" key="3">
    <source>
        <dbReference type="EMBL" id="ADB53163.1"/>
    </source>
</evidence>
<reference evidence="3 4" key="1">
    <citation type="journal article" date="2010" name="Stand. Genomic Sci.">
        <title>Complete genome sequence of Conexibacter woesei type strain (ID131577).</title>
        <authorList>
            <person name="Pukall R."/>
            <person name="Lapidus A."/>
            <person name="Glavina Del Rio T."/>
            <person name="Copeland A."/>
            <person name="Tice H."/>
            <person name="Cheng J.-F."/>
            <person name="Lucas S."/>
            <person name="Chen F."/>
            <person name="Nolan M."/>
            <person name="Bruce D."/>
            <person name="Goodwin L."/>
            <person name="Pitluck S."/>
            <person name="Mavromatis K."/>
            <person name="Ivanova N."/>
            <person name="Ovchinnikova G."/>
            <person name="Pati A."/>
            <person name="Chen A."/>
            <person name="Palaniappan K."/>
            <person name="Land M."/>
            <person name="Hauser L."/>
            <person name="Chang Y.-J."/>
            <person name="Jeffries C.D."/>
            <person name="Chain P."/>
            <person name="Meincke L."/>
            <person name="Sims D."/>
            <person name="Brettin T."/>
            <person name="Detter J.C."/>
            <person name="Rohde M."/>
            <person name="Goeker M."/>
            <person name="Bristow J."/>
            <person name="Eisen J.A."/>
            <person name="Markowitz V."/>
            <person name="Kyrpides N.C."/>
            <person name="Klenk H.-P."/>
            <person name="Hugenholtz P."/>
        </authorList>
    </citation>
    <scope>NUCLEOTIDE SEQUENCE [LARGE SCALE GENOMIC DNA]</scope>
    <source>
        <strain evidence="4">DSM 14684 / CIP 108061 / JCM 11494 / NBRC 100937 / ID131577</strain>
    </source>
</reference>
<evidence type="ECO:0000256" key="1">
    <source>
        <dbReference type="ARBA" id="ARBA00023125"/>
    </source>
</evidence>
<dbReference type="GO" id="GO:0003700">
    <property type="term" value="F:DNA-binding transcription factor activity"/>
    <property type="evidence" value="ECO:0007669"/>
    <property type="project" value="InterPro"/>
</dbReference>
<proteinExistence type="predicted"/>
<protein>
    <submittedName>
        <fullName evidence="3">Transcriptional regulator, MerR family</fullName>
    </submittedName>
</protein>
<name>D3FA68_CONWI</name>
<dbReference type="PRINTS" id="PR00040">
    <property type="entry name" value="HTHMERR"/>
</dbReference>
<gene>
    <name evidence="3" type="ordered locus">Cwoe_4750</name>
</gene>
<dbReference type="InterPro" id="IPR000551">
    <property type="entry name" value="MerR-type_HTH_dom"/>
</dbReference>
<sequence length="243" mass="26512">MSEQATGELTIDELARETGMTVRNIRAHQSRGLLPPPEVRARTGYYGPEHVARLRMIQEMQADGFNLKAIERLVAASNGAPQPVLDFGRAALSAFSEEEPELISAQELQERIGGPDAKAERKAERLGIIRAVGDGMYEIPSPTLLRAGTELVEMGVPAMHVLAVADQIQRHSRAIAETFARLFIVDVAGGKLDAHTRPAGEWAELADALARLRPLATEAVAAGFQQEMTRVVEREFAKALRKS</sequence>
<dbReference type="Proteomes" id="UP000008229">
    <property type="component" value="Chromosome"/>
</dbReference>
<dbReference type="STRING" id="469383.Cwoe_4750"/>
<dbReference type="InterPro" id="IPR009061">
    <property type="entry name" value="DNA-bd_dom_put_sf"/>
</dbReference>
<dbReference type="SMART" id="SM00422">
    <property type="entry name" value="HTH_MERR"/>
    <property type="match status" value="1"/>
</dbReference>
<dbReference type="PANTHER" id="PTHR30204:SF93">
    <property type="entry name" value="HTH MERR-TYPE DOMAIN-CONTAINING PROTEIN"/>
    <property type="match status" value="1"/>
</dbReference>